<keyword evidence="3" id="KW-0812">Transmembrane</keyword>
<name>A0A5B1M4F2_9ACTN</name>
<dbReference type="GO" id="GO:0016020">
    <property type="term" value="C:membrane"/>
    <property type="evidence" value="ECO:0007669"/>
    <property type="project" value="UniProtKB-SubCell"/>
</dbReference>
<reference evidence="4 5" key="1">
    <citation type="submission" date="2019-09" db="EMBL/GenBank/DDBJ databases">
        <title>Nocardioides panacisoli sp. nov., isolated from the soil of a ginseng field.</title>
        <authorList>
            <person name="Cho C."/>
        </authorList>
    </citation>
    <scope>NUCLEOTIDE SEQUENCE [LARGE SCALE GENOMIC DNA]</scope>
    <source>
        <strain evidence="4 5">BN140041</strain>
    </source>
</reference>
<keyword evidence="5" id="KW-1185">Reference proteome</keyword>
<sequence length="161" mass="17871">MGGRFDLVRRLATAPVALALVLMLLLASSGLVWWRGLPPDSSAPSAVAREEAENFFTLHHESVQDDVDKVLALAVGDFKSEYAARREEIVKHVRARKLEVAATIPENGVAVEYLSESEARILVAVDVSSRSEDGVEDQRFRCRLTLRKVDDSWLVAELEQV</sequence>
<dbReference type="PANTHER" id="PTHR37042:SF4">
    <property type="entry name" value="OUTER MEMBRANE PROTEIN RV1973"/>
    <property type="match status" value="1"/>
</dbReference>
<keyword evidence="3" id="KW-1133">Transmembrane helix</keyword>
<dbReference type="RefSeq" id="WP_149750253.1">
    <property type="nucleotide sequence ID" value="NZ_VUJW01000003.1"/>
</dbReference>
<keyword evidence="2 3" id="KW-0472">Membrane</keyword>
<feature type="transmembrane region" description="Helical" evidence="3">
    <location>
        <begin position="12"/>
        <end position="34"/>
    </location>
</feature>
<comment type="subcellular location">
    <subcellularLocation>
        <location evidence="1">Membrane</location>
    </subcellularLocation>
</comment>
<dbReference type="AlphaFoldDB" id="A0A5B1M4F2"/>
<gene>
    <name evidence="4" type="ORF">F0U47_10325</name>
</gene>
<dbReference type="Proteomes" id="UP000324351">
    <property type="component" value="Unassembled WGS sequence"/>
</dbReference>
<proteinExistence type="predicted"/>
<evidence type="ECO:0000256" key="2">
    <source>
        <dbReference type="ARBA" id="ARBA00023136"/>
    </source>
</evidence>
<dbReference type="EMBL" id="VUJW01000003">
    <property type="protein sequence ID" value="KAA1427812.1"/>
    <property type="molecule type" value="Genomic_DNA"/>
</dbReference>
<comment type="caution">
    <text evidence="4">The sequence shown here is derived from an EMBL/GenBank/DDBJ whole genome shotgun (WGS) entry which is preliminary data.</text>
</comment>
<reference evidence="4 5" key="2">
    <citation type="submission" date="2019-09" db="EMBL/GenBank/DDBJ databases">
        <authorList>
            <person name="Jin C."/>
        </authorList>
    </citation>
    <scope>NUCLEOTIDE SEQUENCE [LARGE SCALE GENOMIC DNA]</scope>
    <source>
        <strain evidence="4 5">BN140041</strain>
    </source>
</reference>
<dbReference type="PANTHER" id="PTHR37042">
    <property type="entry name" value="OUTER MEMBRANE PROTEIN RV1973"/>
    <property type="match status" value="1"/>
</dbReference>
<evidence type="ECO:0000256" key="1">
    <source>
        <dbReference type="ARBA" id="ARBA00004370"/>
    </source>
</evidence>
<accession>A0A5B1M4F2</accession>
<evidence type="ECO:0000256" key="3">
    <source>
        <dbReference type="SAM" id="Phobius"/>
    </source>
</evidence>
<organism evidence="4 5">
    <name type="scientific">Nocardioides antri</name>
    <dbReference type="NCBI Taxonomy" id="2607659"/>
    <lineage>
        <taxon>Bacteria</taxon>
        <taxon>Bacillati</taxon>
        <taxon>Actinomycetota</taxon>
        <taxon>Actinomycetes</taxon>
        <taxon>Propionibacteriales</taxon>
        <taxon>Nocardioidaceae</taxon>
        <taxon>Nocardioides</taxon>
    </lineage>
</organism>
<evidence type="ECO:0000313" key="4">
    <source>
        <dbReference type="EMBL" id="KAA1427812.1"/>
    </source>
</evidence>
<evidence type="ECO:0008006" key="6">
    <source>
        <dbReference type="Google" id="ProtNLM"/>
    </source>
</evidence>
<evidence type="ECO:0000313" key="5">
    <source>
        <dbReference type="Proteomes" id="UP000324351"/>
    </source>
</evidence>
<protein>
    <recommendedName>
        <fullName evidence="6">Mce-associated membrane protein</fullName>
    </recommendedName>
</protein>